<dbReference type="AlphaFoldDB" id="A0A414AZW9"/>
<reference evidence="1 2" key="1">
    <citation type="submission" date="2018-08" db="EMBL/GenBank/DDBJ databases">
        <title>A genome reference for cultivated species of the human gut microbiota.</title>
        <authorList>
            <person name="Zou Y."/>
            <person name="Xue W."/>
            <person name="Luo G."/>
        </authorList>
    </citation>
    <scope>NUCLEOTIDE SEQUENCE [LARGE SCALE GENOMIC DNA]</scope>
    <source>
        <strain evidence="1 2">AM35-14</strain>
    </source>
</reference>
<comment type="caution">
    <text evidence="1">The sequence shown here is derived from an EMBL/GenBank/DDBJ whole genome shotgun (WGS) entry which is preliminary data.</text>
</comment>
<name>A0A414AZW9_9FIRM</name>
<evidence type="ECO:0000313" key="2">
    <source>
        <dbReference type="Proteomes" id="UP000283975"/>
    </source>
</evidence>
<evidence type="ECO:0000313" key="1">
    <source>
        <dbReference type="EMBL" id="RHC58044.1"/>
    </source>
</evidence>
<gene>
    <name evidence="1" type="ORF">DW839_04615</name>
</gene>
<organism evidence="1 2">
    <name type="scientific">Enterocloster bolteae</name>
    <dbReference type="NCBI Taxonomy" id="208479"/>
    <lineage>
        <taxon>Bacteria</taxon>
        <taxon>Bacillati</taxon>
        <taxon>Bacillota</taxon>
        <taxon>Clostridia</taxon>
        <taxon>Lachnospirales</taxon>
        <taxon>Lachnospiraceae</taxon>
        <taxon>Enterocloster</taxon>
    </lineage>
</organism>
<protein>
    <submittedName>
        <fullName evidence="1">Uncharacterized protein</fullName>
    </submittedName>
</protein>
<dbReference type="EMBL" id="QSHZ01000003">
    <property type="protein sequence ID" value="RHC58044.1"/>
    <property type="molecule type" value="Genomic_DNA"/>
</dbReference>
<sequence>MSGLQIITGMSYEDYIALHPDNIIPNAIYLLTNGMMFARGNKFGSDILIVDEFPVSPIPNIIYLNSFTMEQKMWSKGKWYTLQEEYSRLTNSQIDNMFQDDF</sequence>
<dbReference type="Proteomes" id="UP000283975">
    <property type="component" value="Unassembled WGS sequence"/>
</dbReference>
<proteinExistence type="predicted"/>
<accession>A0A414AZW9</accession>